<reference evidence="5" key="1">
    <citation type="submission" date="2022-11" db="UniProtKB">
        <authorList>
            <consortium name="WormBaseParasite"/>
        </authorList>
    </citation>
    <scope>IDENTIFICATION</scope>
</reference>
<evidence type="ECO:0000256" key="1">
    <source>
        <dbReference type="PROSITE-ProRule" id="PRU00042"/>
    </source>
</evidence>
<dbReference type="PROSITE" id="PS00028">
    <property type="entry name" value="ZINC_FINGER_C2H2_1"/>
    <property type="match status" value="1"/>
</dbReference>
<evidence type="ECO:0000313" key="5">
    <source>
        <dbReference type="WBParaSite" id="PSAMB.scaffold1358size32551.g12630.t1"/>
    </source>
</evidence>
<name>A0A914UY72_9BILA</name>
<sequence>MIEADECSFDNQPAVQISFEERREQPNWALIAISMQKSQAIILEKLEASSKECQAAKETSTALKKQLKTARYHCENVIAAAAVNNPVFECASCGKVFLSGDFLLSHIDRHHRSMANGQHGSDEGNSDFVEGSDRVLSKVLLAISDLRHELVQREQSSSAPPFIAKHSPVLTLNSAVAERLERLEFATDRILTEVVTGNRPSSSAAAPIGLSRQIAPSPSPIPAETESGSMLLTAERYPDQKLSESQTNIYESISPDIGGQLNQSMGSADTSIWGSSMGSAHGLRERNGMT</sequence>
<feature type="domain" description="C2H2-type" evidence="3">
    <location>
        <begin position="88"/>
        <end position="115"/>
    </location>
</feature>
<proteinExistence type="predicted"/>
<dbReference type="GO" id="GO:0008270">
    <property type="term" value="F:zinc ion binding"/>
    <property type="evidence" value="ECO:0007669"/>
    <property type="project" value="UniProtKB-KW"/>
</dbReference>
<keyword evidence="4" id="KW-1185">Reference proteome</keyword>
<dbReference type="WBParaSite" id="PSAMB.scaffold1358size32551.g12630.t1">
    <property type="protein sequence ID" value="PSAMB.scaffold1358size32551.g12630.t1"/>
    <property type="gene ID" value="PSAMB.scaffold1358size32551.g12630"/>
</dbReference>
<accession>A0A914UY72</accession>
<keyword evidence="1" id="KW-0863">Zinc-finger</keyword>
<dbReference type="Gene3D" id="3.30.160.60">
    <property type="entry name" value="Classic Zinc Finger"/>
    <property type="match status" value="1"/>
</dbReference>
<protein>
    <submittedName>
        <fullName evidence="5">C2H2-type domain-containing protein</fullName>
    </submittedName>
</protein>
<feature type="region of interest" description="Disordered" evidence="2">
    <location>
        <begin position="199"/>
        <end position="225"/>
    </location>
</feature>
<dbReference type="Proteomes" id="UP000887566">
    <property type="component" value="Unplaced"/>
</dbReference>
<keyword evidence="1" id="KW-0862">Zinc</keyword>
<dbReference type="AlphaFoldDB" id="A0A914UY72"/>
<evidence type="ECO:0000256" key="2">
    <source>
        <dbReference type="SAM" id="MobiDB-lite"/>
    </source>
</evidence>
<dbReference type="InterPro" id="IPR013087">
    <property type="entry name" value="Znf_C2H2_type"/>
</dbReference>
<evidence type="ECO:0000313" key="4">
    <source>
        <dbReference type="Proteomes" id="UP000887566"/>
    </source>
</evidence>
<dbReference type="PROSITE" id="PS50157">
    <property type="entry name" value="ZINC_FINGER_C2H2_2"/>
    <property type="match status" value="1"/>
</dbReference>
<keyword evidence="1" id="KW-0479">Metal-binding</keyword>
<organism evidence="4 5">
    <name type="scientific">Plectus sambesii</name>
    <dbReference type="NCBI Taxonomy" id="2011161"/>
    <lineage>
        <taxon>Eukaryota</taxon>
        <taxon>Metazoa</taxon>
        <taxon>Ecdysozoa</taxon>
        <taxon>Nematoda</taxon>
        <taxon>Chromadorea</taxon>
        <taxon>Plectida</taxon>
        <taxon>Plectina</taxon>
        <taxon>Plectoidea</taxon>
        <taxon>Plectidae</taxon>
        <taxon>Plectus</taxon>
    </lineage>
</organism>
<evidence type="ECO:0000259" key="3">
    <source>
        <dbReference type="PROSITE" id="PS50157"/>
    </source>
</evidence>